<evidence type="ECO:0000256" key="7">
    <source>
        <dbReference type="SAM" id="MobiDB-lite"/>
    </source>
</evidence>
<evidence type="ECO:0000256" key="6">
    <source>
        <dbReference type="ARBA" id="ARBA00023242"/>
    </source>
</evidence>
<dbReference type="InterPro" id="IPR038324">
    <property type="entry name" value="Rpb4/RPC9_sf"/>
</dbReference>
<evidence type="ECO:0000256" key="5">
    <source>
        <dbReference type="ARBA" id="ARBA00023163"/>
    </source>
</evidence>
<dbReference type="InterPro" id="IPR005574">
    <property type="entry name" value="Rpb4/RPC9"/>
</dbReference>
<dbReference type="PANTHER" id="PTHR15561">
    <property type="entry name" value="CALCITONIN GENE-RELATED PEPTIDE-RECEPTOR COMPONENT PROTEIN"/>
    <property type="match status" value="1"/>
</dbReference>
<name>G8YT48_PICSO</name>
<dbReference type="InterPro" id="IPR010997">
    <property type="entry name" value="HRDC-like_sf"/>
</dbReference>
<dbReference type="Proteomes" id="UP000005222">
    <property type="component" value="Chromosome B"/>
</dbReference>
<evidence type="ECO:0000313" key="9">
    <source>
        <dbReference type="EMBL" id="CCE73099.1"/>
    </source>
</evidence>
<evidence type="ECO:0000259" key="8">
    <source>
        <dbReference type="SMART" id="SM00657"/>
    </source>
</evidence>
<proteinExistence type="inferred from homology"/>
<dbReference type="InterPro" id="IPR006590">
    <property type="entry name" value="RNA_pol_Rpb4/RPC9_core"/>
</dbReference>
<feature type="compositionally biased region" description="Acidic residues" evidence="7">
    <location>
        <begin position="145"/>
        <end position="164"/>
    </location>
</feature>
<dbReference type="SMART" id="SM00657">
    <property type="entry name" value="RPOL4c"/>
    <property type="match status" value="1"/>
</dbReference>
<dbReference type="InParanoid" id="G8YT48"/>
<dbReference type="eggNOG" id="KOG4168">
    <property type="taxonomic scope" value="Eukaryota"/>
</dbReference>
<organism evidence="9 10">
    <name type="scientific">Pichia sorbitophila (strain ATCC MYA-4447 / BCRC 22081 / CBS 7064 / NBRC 10061 / NRRL Y-12695)</name>
    <name type="common">Hybrid yeast</name>
    <dbReference type="NCBI Taxonomy" id="559304"/>
    <lineage>
        <taxon>Eukaryota</taxon>
        <taxon>Fungi</taxon>
        <taxon>Dikarya</taxon>
        <taxon>Ascomycota</taxon>
        <taxon>Saccharomycotina</taxon>
        <taxon>Pichiomycetes</taxon>
        <taxon>Debaryomycetaceae</taxon>
        <taxon>Millerozyma</taxon>
    </lineage>
</organism>
<dbReference type="FunCoup" id="G8YT48">
    <property type="interactions" value="343"/>
</dbReference>
<keyword evidence="5" id="KW-0804">Transcription</keyword>
<evidence type="ECO:0000256" key="2">
    <source>
        <dbReference type="ARBA" id="ARBA00006898"/>
    </source>
</evidence>
<dbReference type="GO" id="GO:0006384">
    <property type="term" value="P:transcription initiation at RNA polymerase III promoter"/>
    <property type="evidence" value="ECO:0007669"/>
    <property type="project" value="InterPro"/>
</dbReference>
<keyword evidence="6" id="KW-0539">Nucleus</keyword>
<comment type="subcellular location">
    <subcellularLocation>
        <location evidence="1">Nucleus</location>
    </subcellularLocation>
</comment>
<gene>
    <name evidence="9" type="primary">Piso0_000118</name>
    <name evidence="9" type="ORF">GNLVRS01_PISO0B02509g</name>
</gene>
<dbReference type="OrthoDB" id="1746530at2759"/>
<feature type="region of interest" description="Disordered" evidence="7">
    <location>
        <begin position="134"/>
        <end position="164"/>
    </location>
</feature>
<dbReference type="EMBL" id="FO082058">
    <property type="protein sequence ID" value="CCE73099.1"/>
    <property type="molecule type" value="Genomic_DNA"/>
</dbReference>
<evidence type="ECO:0000313" key="10">
    <source>
        <dbReference type="Proteomes" id="UP000005222"/>
    </source>
</evidence>
<evidence type="ECO:0000256" key="3">
    <source>
        <dbReference type="ARBA" id="ARBA00016672"/>
    </source>
</evidence>
<dbReference type="InterPro" id="IPR038846">
    <property type="entry name" value="RPC9"/>
</dbReference>
<dbReference type="OMA" id="PTNMVHL"/>
<evidence type="ECO:0000256" key="1">
    <source>
        <dbReference type="ARBA" id="ARBA00004123"/>
    </source>
</evidence>
<dbReference type="SUPFAM" id="SSF47819">
    <property type="entry name" value="HRDC-like"/>
    <property type="match status" value="1"/>
</dbReference>
<feature type="compositionally biased region" description="Basic and acidic residues" evidence="7">
    <location>
        <begin position="134"/>
        <end position="144"/>
    </location>
</feature>
<dbReference type="HOGENOM" id="CLU_092529_3_0_1"/>
<comment type="similarity">
    <text evidence="2">Belongs to the eukaryotic RPC9 RNA polymerase subunit family.</text>
</comment>
<dbReference type="STRING" id="559304.G8YT48"/>
<protein>
    <recommendedName>
        <fullName evidence="3">DNA-directed RNA polymerase III subunit RPC9</fullName>
    </recommendedName>
</protein>
<dbReference type="PANTHER" id="PTHR15561:SF0">
    <property type="entry name" value="DNA-DIRECTED RNA POLYMERASE III SUBUNIT RPC9"/>
    <property type="match status" value="1"/>
</dbReference>
<dbReference type="GO" id="GO:0005666">
    <property type="term" value="C:RNA polymerase III complex"/>
    <property type="evidence" value="ECO:0007669"/>
    <property type="project" value="InterPro"/>
</dbReference>
<feature type="domain" description="RNA polymerase Rpb4/RPC9 core" evidence="8">
    <location>
        <begin position="14"/>
        <end position="138"/>
    </location>
</feature>
<dbReference type="GO" id="GO:0000166">
    <property type="term" value="F:nucleotide binding"/>
    <property type="evidence" value="ECO:0007669"/>
    <property type="project" value="InterPro"/>
</dbReference>
<dbReference type="Gene3D" id="1.20.1250.40">
    <property type="match status" value="1"/>
</dbReference>
<reference evidence="9 10" key="1">
    <citation type="journal article" date="2012" name="G3 (Bethesda)">
        <title>Pichia sorbitophila, an interspecies yeast hybrid reveals early steps of genome resolution following polyploidization.</title>
        <authorList>
            <person name="Leh Louis V."/>
            <person name="Despons L."/>
            <person name="Friedrich A."/>
            <person name="Martin T."/>
            <person name="Durrens P."/>
            <person name="Casaregola S."/>
            <person name="Neuveglise C."/>
            <person name="Fairhead C."/>
            <person name="Marck C."/>
            <person name="Cruz J.A."/>
            <person name="Straub M.L."/>
            <person name="Kugler V."/>
            <person name="Sacerdot C."/>
            <person name="Uzunov Z."/>
            <person name="Thierry A."/>
            <person name="Weiss S."/>
            <person name="Bleykasten C."/>
            <person name="De Montigny J."/>
            <person name="Jacques N."/>
            <person name="Jung P."/>
            <person name="Lemaire M."/>
            <person name="Mallet S."/>
            <person name="Morel G."/>
            <person name="Richard G.F."/>
            <person name="Sarkar A."/>
            <person name="Savel G."/>
            <person name="Schacherer J."/>
            <person name="Seret M.L."/>
            <person name="Talla E."/>
            <person name="Samson G."/>
            <person name="Jubin C."/>
            <person name="Poulain J."/>
            <person name="Vacherie B."/>
            <person name="Barbe V."/>
            <person name="Pelletier E."/>
            <person name="Sherman D.J."/>
            <person name="Westhof E."/>
            <person name="Weissenbach J."/>
            <person name="Baret P.V."/>
            <person name="Wincker P."/>
            <person name="Gaillardin C."/>
            <person name="Dujon B."/>
            <person name="Souciet J.L."/>
        </authorList>
    </citation>
    <scope>NUCLEOTIDE SEQUENCE [LARGE SCALE GENOMIC DNA]</scope>
    <source>
        <strain evidence="10">ATCC MYA-4447 / BCRC 22081 / CBS 7064 / NBRC 10061 / NRRL Y-12695</strain>
    </source>
</reference>
<evidence type="ECO:0000256" key="4">
    <source>
        <dbReference type="ARBA" id="ARBA00022478"/>
    </source>
</evidence>
<accession>G8YT48</accession>
<dbReference type="Pfam" id="PF03874">
    <property type="entry name" value="RNA_pol_Rpb4"/>
    <property type="match status" value="1"/>
</dbReference>
<dbReference type="AlphaFoldDB" id="G8YT48"/>
<keyword evidence="4" id="KW-0240">DNA-directed RNA polymerase</keyword>
<keyword evidence="10" id="KW-1185">Reference proteome</keyword>
<sequence length="164" mass="19329">MQILNERDCFLSNYEVLKHLEEMKLKYNWTEDKGGNDNRKKKKRFTGGGIELEVITNEVSDYLKNSPCSEIKTDEDLAKIMTFLNGFDLVKVEKLQIINCLPRTMVHLYSLIEECDQRFDQEVCEKILGKIEELFPSEEPHAEQNDNEQEEEEEEDQFQDAENE</sequence>